<dbReference type="InterPro" id="IPR039567">
    <property type="entry name" value="Gly-zipper"/>
</dbReference>
<sequence length="262" mass="27602">MKKAGVLLVGTALLMSSCGTYTGSGAYNGAALGSIFGSAIGGINGGYHGSNVGTIVGMAGGAVIGGVIGAQADKAQQKKYEDYKSSRRQCDDGAGSYGYERVGNDDSGFDPSGSGDDVLYDYDLAPAPDTVPTMRIGGPVADNAREGTLEIRNLRFVDADGDNVMRGGEIGKVVFEVYNSSSSAYYDIRPVVEETSGNRLIYISEGIRVEKILPGRGIRYTAMVKADRRIKDGTAMFRVYAAKGDSAVTEVHDFGVATEKRR</sequence>
<comment type="caution">
    <text evidence="2">The sequence shown here is derived from an EMBL/GenBank/DDBJ whole genome shotgun (WGS) entry which is preliminary data.</text>
</comment>
<keyword evidence="3" id="KW-1185">Reference proteome</keyword>
<evidence type="ECO:0000259" key="1">
    <source>
        <dbReference type="Pfam" id="PF13488"/>
    </source>
</evidence>
<name>A0ABX2AYW5_9BACT</name>
<evidence type="ECO:0000313" key="3">
    <source>
        <dbReference type="Proteomes" id="UP000820977"/>
    </source>
</evidence>
<reference evidence="2 3" key="1">
    <citation type="submission" date="2020-05" db="EMBL/GenBank/DDBJ databases">
        <title>Distinct polysaccharide utilization as determinants for interspecies competition between intestinal Prevotella spp.</title>
        <authorList>
            <person name="Galvez E.J.C."/>
            <person name="Iljazovic A."/>
            <person name="Strowig T."/>
        </authorList>
    </citation>
    <scope>NUCLEOTIDE SEQUENCE [LARGE SCALE GENOMIC DNA]</scope>
    <source>
        <strain evidence="2 3">PCHR</strain>
    </source>
</reference>
<dbReference type="PROSITE" id="PS51257">
    <property type="entry name" value="PROKAR_LIPOPROTEIN"/>
    <property type="match status" value="1"/>
</dbReference>
<accession>A0ABX2AYW5</accession>
<protein>
    <recommendedName>
        <fullName evidence="1">Glycine zipper domain-containing protein</fullName>
    </recommendedName>
</protein>
<feature type="domain" description="Glycine zipper" evidence="1">
    <location>
        <begin position="29"/>
        <end position="75"/>
    </location>
</feature>
<dbReference type="Proteomes" id="UP000820977">
    <property type="component" value="Unassembled WGS sequence"/>
</dbReference>
<dbReference type="Pfam" id="PF13488">
    <property type="entry name" value="Gly-zipper_Omp"/>
    <property type="match status" value="1"/>
</dbReference>
<gene>
    <name evidence="2" type="ORF">HPS54_01335</name>
</gene>
<proteinExistence type="predicted"/>
<dbReference type="RefSeq" id="WP_172343688.1">
    <property type="nucleotide sequence ID" value="NZ_CASYYZ010000037.1"/>
</dbReference>
<evidence type="ECO:0000313" key="2">
    <source>
        <dbReference type="EMBL" id="NPE24171.1"/>
    </source>
</evidence>
<dbReference type="EMBL" id="JABKKJ010000001">
    <property type="protein sequence ID" value="NPE24171.1"/>
    <property type="molecule type" value="Genomic_DNA"/>
</dbReference>
<organism evidence="2 3">
    <name type="scientific">Xylanibacter caecicola</name>
    <dbReference type="NCBI Taxonomy" id="2736294"/>
    <lineage>
        <taxon>Bacteria</taxon>
        <taxon>Pseudomonadati</taxon>
        <taxon>Bacteroidota</taxon>
        <taxon>Bacteroidia</taxon>
        <taxon>Bacteroidales</taxon>
        <taxon>Prevotellaceae</taxon>
        <taxon>Xylanibacter</taxon>
    </lineage>
</organism>